<organism evidence="9 10">
    <name type="scientific">Facklamia hominis</name>
    <dbReference type="NCBI Taxonomy" id="178214"/>
    <lineage>
        <taxon>Bacteria</taxon>
        <taxon>Bacillati</taxon>
        <taxon>Bacillota</taxon>
        <taxon>Bacilli</taxon>
        <taxon>Lactobacillales</taxon>
        <taxon>Aerococcaceae</taxon>
        <taxon>Facklamia</taxon>
    </lineage>
</organism>
<dbReference type="CDD" id="cd01285">
    <property type="entry name" value="nucleoside_deaminase"/>
    <property type="match status" value="1"/>
</dbReference>
<keyword evidence="5 7" id="KW-0862">Zinc</keyword>
<dbReference type="GO" id="GO:0008270">
    <property type="term" value="F:zinc ion binding"/>
    <property type="evidence" value="ECO:0007669"/>
    <property type="project" value="UniProtKB-UniRule"/>
</dbReference>
<evidence type="ECO:0000256" key="5">
    <source>
        <dbReference type="ARBA" id="ARBA00022833"/>
    </source>
</evidence>
<evidence type="ECO:0000256" key="4">
    <source>
        <dbReference type="ARBA" id="ARBA00022801"/>
    </source>
</evidence>
<feature type="binding site" evidence="7">
    <location>
        <position position="100"/>
    </location>
    <ligand>
        <name>Zn(2+)</name>
        <dbReference type="ChEBI" id="CHEBI:29105"/>
        <note>catalytic</note>
    </ligand>
</feature>
<keyword evidence="2 7" id="KW-0819">tRNA processing</keyword>
<comment type="cofactor">
    <cofactor evidence="7">
        <name>Zn(2+)</name>
        <dbReference type="ChEBI" id="CHEBI:29105"/>
    </cofactor>
    <text evidence="7">Binds 1 zinc ion per subunit.</text>
</comment>
<dbReference type="PANTHER" id="PTHR11079">
    <property type="entry name" value="CYTOSINE DEAMINASE FAMILY MEMBER"/>
    <property type="match status" value="1"/>
</dbReference>
<comment type="subunit">
    <text evidence="1 7">Homodimer.</text>
</comment>
<evidence type="ECO:0000256" key="2">
    <source>
        <dbReference type="ARBA" id="ARBA00022694"/>
    </source>
</evidence>
<accession>A0AAJ1Q3I6</accession>
<evidence type="ECO:0000256" key="1">
    <source>
        <dbReference type="ARBA" id="ARBA00011738"/>
    </source>
</evidence>
<evidence type="ECO:0000313" key="10">
    <source>
        <dbReference type="Proteomes" id="UP001229251"/>
    </source>
</evidence>
<sequence length="181" mass="20413">MPELIHVMNLSNEEREDHEYWMKEAMKEALKAQEKDEVPIGAVIVYQGRIIGRGHNIRETQNLATGHAEIQAIEAANHYLGAWRLEGARLYVTLEPCPMCAGAAVLARIETIIYACRDPKGGCTGSLMNLAQEDRFNHQTQVIEGVLDAACSQMMKDFFKKLRKRKKLEKLSTKTVDNADL</sequence>
<evidence type="ECO:0000256" key="7">
    <source>
        <dbReference type="HAMAP-Rule" id="MF_00972"/>
    </source>
</evidence>
<comment type="similarity">
    <text evidence="7">Belongs to the cytidine and deoxycytidylate deaminase family.</text>
</comment>
<dbReference type="HAMAP" id="MF_00972">
    <property type="entry name" value="tRNA_aden_deaminase"/>
    <property type="match status" value="1"/>
</dbReference>
<dbReference type="InterPro" id="IPR028883">
    <property type="entry name" value="tRNA_aden_deaminase"/>
</dbReference>
<dbReference type="GO" id="GO:0052717">
    <property type="term" value="F:tRNA-specific adenosine-34 deaminase activity"/>
    <property type="evidence" value="ECO:0007669"/>
    <property type="project" value="UniProtKB-UniRule"/>
</dbReference>
<dbReference type="GO" id="GO:0002100">
    <property type="term" value="P:tRNA wobble adenosine to inosine editing"/>
    <property type="evidence" value="ECO:0007669"/>
    <property type="project" value="UniProtKB-UniRule"/>
</dbReference>
<dbReference type="InterPro" id="IPR058535">
    <property type="entry name" value="MafB19-deam"/>
</dbReference>
<feature type="active site" description="Proton donor" evidence="7">
    <location>
        <position position="69"/>
    </location>
</feature>
<feature type="domain" description="CMP/dCMP-type deaminase" evidence="8">
    <location>
        <begin position="16"/>
        <end position="135"/>
    </location>
</feature>
<dbReference type="RefSeq" id="WP_006908309.1">
    <property type="nucleotide sequence ID" value="NZ_JASOOE010000004.1"/>
</dbReference>
<dbReference type="InterPro" id="IPR016193">
    <property type="entry name" value="Cytidine_deaminase-like"/>
</dbReference>
<keyword evidence="4 7" id="KW-0378">Hydrolase</keyword>
<dbReference type="EC" id="3.5.4.33" evidence="7"/>
<comment type="catalytic activity">
    <reaction evidence="6 7">
        <text>adenosine(34) in tRNA + H2O + H(+) = inosine(34) in tRNA + NH4(+)</text>
        <dbReference type="Rhea" id="RHEA:43168"/>
        <dbReference type="Rhea" id="RHEA-COMP:10373"/>
        <dbReference type="Rhea" id="RHEA-COMP:10374"/>
        <dbReference type="ChEBI" id="CHEBI:15377"/>
        <dbReference type="ChEBI" id="CHEBI:15378"/>
        <dbReference type="ChEBI" id="CHEBI:28938"/>
        <dbReference type="ChEBI" id="CHEBI:74411"/>
        <dbReference type="ChEBI" id="CHEBI:82852"/>
        <dbReference type="EC" id="3.5.4.33"/>
    </reaction>
</comment>
<evidence type="ECO:0000259" key="8">
    <source>
        <dbReference type="PROSITE" id="PS51747"/>
    </source>
</evidence>
<feature type="binding site" evidence="7">
    <location>
        <position position="67"/>
    </location>
    <ligand>
        <name>Zn(2+)</name>
        <dbReference type="ChEBI" id="CHEBI:29105"/>
        <note>catalytic</note>
    </ligand>
</feature>
<dbReference type="PANTHER" id="PTHR11079:SF202">
    <property type="entry name" value="TRNA-SPECIFIC ADENOSINE DEAMINASE"/>
    <property type="match status" value="1"/>
</dbReference>
<evidence type="ECO:0000313" key="9">
    <source>
        <dbReference type="EMBL" id="MDK7186982.1"/>
    </source>
</evidence>
<name>A0AAJ1Q3I6_9LACT</name>
<gene>
    <name evidence="7 9" type="primary">tadA</name>
    <name evidence="9" type="ORF">QP433_03215</name>
</gene>
<dbReference type="AlphaFoldDB" id="A0AAJ1Q3I6"/>
<reference evidence="9" key="1">
    <citation type="submission" date="2023-05" db="EMBL/GenBank/DDBJ databases">
        <title>Cataloging the Phylogenetic Diversity of Human Bladder Bacteria.</title>
        <authorList>
            <person name="Du J."/>
        </authorList>
    </citation>
    <scope>NUCLEOTIDE SEQUENCE</scope>
    <source>
        <strain evidence="9">UMB1231</strain>
    </source>
</reference>
<keyword evidence="3 7" id="KW-0479">Metal-binding</keyword>
<evidence type="ECO:0000256" key="6">
    <source>
        <dbReference type="ARBA" id="ARBA00048045"/>
    </source>
</evidence>
<dbReference type="InterPro" id="IPR002125">
    <property type="entry name" value="CMP_dCMP_dom"/>
</dbReference>
<dbReference type="Pfam" id="PF14437">
    <property type="entry name" value="MafB19-deam"/>
    <property type="match status" value="1"/>
</dbReference>
<dbReference type="NCBIfam" id="NF008113">
    <property type="entry name" value="PRK10860.1"/>
    <property type="match status" value="1"/>
</dbReference>
<dbReference type="Gene3D" id="3.40.140.10">
    <property type="entry name" value="Cytidine Deaminase, domain 2"/>
    <property type="match status" value="1"/>
</dbReference>
<dbReference type="Proteomes" id="UP001229251">
    <property type="component" value="Unassembled WGS sequence"/>
</dbReference>
<evidence type="ECO:0000256" key="3">
    <source>
        <dbReference type="ARBA" id="ARBA00022723"/>
    </source>
</evidence>
<comment type="function">
    <text evidence="7">Catalyzes the deamination of adenosine to inosine at the wobble position 34 of tRNA(Arg2).</text>
</comment>
<dbReference type="EMBL" id="JASOOE010000004">
    <property type="protein sequence ID" value="MDK7186982.1"/>
    <property type="molecule type" value="Genomic_DNA"/>
</dbReference>
<protein>
    <recommendedName>
        <fullName evidence="7">tRNA-specific adenosine deaminase</fullName>
        <ecNumber evidence="7">3.5.4.33</ecNumber>
    </recommendedName>
</protein>
<dbReference type="SUPFAM" id="SSF53927">
    <property type="entry name" value="Cytidine deaminase-like"/>
    <property type="match status" value="1"/>
</dbReference>
<feature type="binding site" evidence="7">
    <location>
        <position position="97"/>
    </location>
    <ligand>
        <name>Zn(2+)</name>
        <dbReference type="ChEBI" id="CHEBI:29105"/>
        <note>catalytic</note>
    </ligand>
</feature>
<comment type="caution">
    <text evidence="9">The sequence shown here is derived from an EMBL/GenBank/DDBJ whole genome shotgun (WGS) entry which is preliminary data.</text>
</comment>
<dbReference type="PROSITE" id="PS51747">
    <property type="entry name" value="CYT_DCMP_DEAMINASES_2"/>
    <property type="match status" value="1"/>
</dbReference>
<dbReference type="FunFam" id="3.40.140.10:FF:000005">
    <property type="entry name" value="tRNA-specific adenosine deaminase"/>
    <property type="match status" value="1"/>
</dbReference>
<proteinExistence type="inferred from homology"/>